<dbReference type="KEGG" id="dao:Desac_0060"/>
<gene>
    <name evidence="2" type="ordered locus">Desac_0060</name>
</gene>
<dbReference type="CDD" id="cd18785">
    <property type="entry name" value="SF2_C"/>
    <property type="match status" value="1"/>
</dbReference>
<organism evidence="2 3">
    <name type="scientific">Desulfobacca acetoxidans (strain ATCC 700848 / DSM 11109 / ASRB2)</name>
    <dbReference type="NCBI Taxonomy" id="880072"/>
    <lineage>
        <taxon>Bacteria</taxon>
        <taxon>Pseudomonadati</taxon>
        <taxon>Thermodesulfobacteriota</taxon>
        <taxon>Desulfobaccia</taxon>
        <taxon>Desulfobaccales</taxon>
        <taxon>Desulfobaccaceae</taxon>
        <taxon>Desulfobacca</taxon>
    </lineage>
</organism>
<dbReference type="PANTHER" id="PTHR47396">
    <property type="entry name" value="TYPE I RESTRICTION ENZYME ECOKI R PROTEIN"/>
    <property type="match status" value="1"/>
</dbReference>
<dbReference type="RefSeq" id="WP_013705074.1">
    <property type="nucleotide sequence ID" value="NC_015388.1"/>
</dbReference>
<dbReference type="eggNOG" id="COG1061">
    <property type="taxonomic scope" value="Bacteria"/>
</dbReference>
<dbReference type="InterPro" id="IPR014001">
    <property type="entry name" value="Helicase_ATP-bd"/>
</dbReference>
<dbReference type="SMART" id="SM00490">
    <property type="entry name" value="HELICc"/>
    <property type="match status" value="1"/>
</dbReference>
<sequence>MITLTINNRIAVSLSELPPPVVEQLQERLTFPNPVWQENEKRGYSNWKVPETLRLYRLNGGRLFMPRGFIGQALGLLQEAGLTWIIKDQRRLLPEVELQFTGELKDFQCDAADTIYFRDFGTLAAPTGAGKTVIALAIIAARRQPTLIVVHSKELLHQWRERIETFLEIPAAAIGVIGDGQRTVGKKITVALVQTLYKCASEVVPRIGFLVVDECHRCPSRTFTEAVTAFDSAYMLGLSATPWRRDGLSRLIYWHLGSKVYEIDRGALIEDGHILAAEVIFRKTAYEPISDPSEEYSRMLSELTADPERNALIVRDVVQEADGEGVCLVLSDRKAHCETLAGMLAHSGLPVSVLTGDLSMKKRQEIIGAVNGGHVKVLLATGQLIGEGFDCAGLSTLFLATPIRFSGRLLQYLGRVLRPAPGKDKAKVYDYLDVKVGVLVNAARNRARIYQQS</sequence>
<dbReference type="STRING" id="880072.Desac_0060"/>
<feature type="domain" description="Helicase ATP-binding" evidence="1">
    <location>
        <begin position="112"/>
        <end position="260"/>
    </location>
</feature>
<evidence type="ECO:0000313" key="3">
    <source>
        <dbReference type="Proteomes" id="UP000000483"/>
    </source>
</evidence>
<dbReference type="InterPro" id="IPR001650">
    <property type="entry name" value="Helicase_C-like"/>
</dbReference>
<keyword evidence="3" id="KW-1185">Reference proteome</keyword>
<protein>
    <submittedName>
        <fullName evidence="2">Type III restriction protein res subunit</fullName>
    </submittedName>
</protein>
<dbReference type="AlphaFoldDB" id="F2NJ01"/>
<dbReference type="PANTHER" id="PTHR47396:SF1">
    <property type="entry name" value="ATP-DEPENDENT HELICASE IRC3-RELATED"/>
    <property type="match status" value="1"/>
</dbReference>
<dbReference type="SMART" id="SM00487">
    <property type="entry name" value="DEXDc"/>
    <property type="match status" value="1"/>
</dbReference>
<proteinExistence type="predicted"/>
<reference evidence="3" key="2">
    <citation type="submission" date="2011-03" db="EMBL/GenBank/DDBJ databases">
        <title>The complete genome of Desulfobacca acetoxidans DSM 11109.</title>
        <authorList>
            <consortium name="US DOE Joint Genome Institute (JGI-PGF)"/>
            <person name="Lucas S."/>
            <person name="Copeland A."/>
            <person name="Lapidus A."/>
            <person name="Bruce D."/>
            <person name="Goodwin L."/>
            <person name="Pitluck S."/>
            <person name="Peters L."/>
            <person name="Kyrpides N."/>
            <person name="Mavromatis K."/>
            <person name="Ivanova N."/>
            <person name="Ovchinnikova G."/>
            <person name="Teshima H."/>
            <person name="Detter J.C."/>
            <person name="Han C."/>
            <person name="Land M."/>
            <person name="Hauser L."/>
            <person name="Markowitz V."/>
            <person name="Cheng J.-F."/>
            <person name="Hugenholtz P."/>
            <person name="Woyke T."/>
            <person name="Wu D."/>
            <person name="Spring S."/>
            <person name="Schueler E."/>
            <person name="Brambilla E."/>
            <person name="Klenk H.-P."/>
            <person name="Eisen J.A."/>
        </authorList>
    </citation>
    <scope>NUCLEOTIDE SEQUENCE [LARGE SCALE GENOMIC DNA]</scope>
    <source>
        <strain evidence="3">ATCC 700848 / DSM 11109 / ASRB2</strain>
    </source>
</reference>
<evidence type="ECO:0000313" key="2">
    <source>
        <dbReference type="EMBL" id="AEB07959.1"/>
    </source>
</evidence>
<name>F2NJ01_DESAR</name>
<dbReference type="CDD" id="cd17926">
    <property type="entry name" value="DEXHc_RE"/>
    <property type="match status" value="1"/>
</dbReference>
<dbReference type="Gene3D" id="3.40.50.300">
    <property type="entry name" value="P-loop containing nucleotide triphosphate hydrolases"/>
    <property type="match status" value="2"/>
</dbReference>
<reference evidence="2 3" key="1">
    <citation type="journal article" date="2011" name="Stand. Genomic Sci.">
        <title>Complete genome sequence of the acetate-degrading sulfate reducer Desulfobacca acetoxidans type strain (ASRB2).</title>
        <authorList>
            <person name="Goker M."/>
            <person name="Teshima H."/>
            <person name="Lapidus A."/>
            <person name="Nolan M."/>
            <person name="Lucas S."/>
            <person name="Hammon N."/>
            <person name="Deshpande S."/>
            <person name="Cheng J.F."/>
            <person name="Tapia R."/>
            <person name="Han C."/>
            <person name="Goodwin L."/>
            <person name="Pitluck S."/>
            <person name="Huntemann M."/>
            <person name="Liolios K."/>
            <person name="Ivanova N."/>
            <person name="Pagani I."/>
            <person name="Mavromatis K."/>
            <person name="Ovchinikova G."/>
            <person name="Pati A."/>
            <person name="Chen A."/>
            <person name="Palaniappan K."/>
            <person name="Land M."/>
            <person name="Hauser L."/>
            <person name="Brambilla E.M."/>
            <person name="Rohde M."/>
            <person name="Spring S."/>
            <person name="Detter J.C."/>
            <person name="Woyke T."/>
            <person name="Bristow J."/>
            <person name="Eisen J.A."/>
            <person name="Markowitz V."/>
            <person name="Hugenholtz P."/>
            <person name="Kyrpides N.C."/>
            <person name="Klenk H.P."/>
        </authorList>
    </citation>
    <scope>NUCLEOTIDE SEQUENCE [LARGE SCALE GENOMIC DNA]</scope>
    <source>
        <strain evidence="3">ATCC 700848 / DSM 11109 / ASRB2</strain>
    </source>
</reference>
<dbReference type="GO" id="GO:0016787">
    <property type="term" value="F:hydrolase activity"/>
    <property type="evidence" value="ECO:0007669"/>
    <property type="project" value="InterPro"/>
</dbReference>
<dbReference type="InterPro" id="IPR027417">
    <property type="entry name" value="P-loop_NTPase"/>
</dbReference>
<dbReference type="InterPro" id="IPR006935">
    <property type="entry name" value="Helicase/UvrB_N"/>
</dbReference>
<dbReference type="EMBL" id="CP002629">
    <property type="protein sequence ID" value="AEB07959.1"/>
    <property type="molecule type" value="Genomic_DNA"/>
</dbReference>
<dbReference type="GO" id="GO:0005829">
    <property type="term" value="C:cytosol"/>
    <property type="evidence" value="ECO:0007669"/>
    <property type="project" value="TreeGrafter"/>
</dbReference>
<dbReference type="SUPFAM" id="SSF52540">
    <property type="entry name" value="P-loop containing nucleoside triphosphate hydrolases"/>
    <property type="match status" value="2"/>
</dbReference>
<evidence type="ECO:0000259" key="1">
    <source>
        <dbReference type="PROSITE" id="PS51192"/>
    </source>
</evidence>
<dbReference type="GO" id="GO:0005524">
    <property type="term" value="F:ATP binding"/>
    <property type="evidence" value="ECO:0007669"/>
    <property type="project" value="InterPro"/>
</dbReference>
<dbReference type="PROSITE" id="PS51192">
    <property type="entry name" value="HELICASE_ATP_BIND_1"/>
    <property type="match status" value="1"/>
</dbReference>
<dbReference type="GO" id="GO:0003677">
    <property type="term" value="F:DNA binding"/>
    <property type="evidence" value="ECO:0007669"/>
    <property type="project" value="InterPro"/>
</dbReference>
<dbReference type="Pfam" id="PF00271">
    <property type="entry name" value="Helicase_C"/>
    <property type="match status" value="1"/>
</dbReference>
<dbReference type="InterPro" id="IPR050742">
    <property type="entry name" value="Helicase_Restrict-Modif_Enz"/>
</dbReference>
<accession>F2NJ01</accession>
<dbReference type="Proteomes" id="UP000000483">
    <property type="component" value="Chromosome"/>
</dbReference>
<dbReference type="HOGENOM" id="CLU_011771_2_1_7"/>
<dbReference type="Pfam" id="PF04851">
    <property type="entry name" value="ResIII"/>
    <property type="match status" value="1"/>
</dbReference>